<dbReference type="EMBL" id="JBHSXM010000001">
    <property type="protein sequence ID" value="MFC6835376.1"/>
    <property type="molecule type" value="Genomic_DNA"/>
</dbReference>
<sequence length="203" mass="21781">MSAPVRVEESAVVDHWLRLEEGGPERPEELPPAEALDALLTANPGAASFLWQTRPARWYHLRLSRAAFGRLHVIDGPPELGWRALSPDGTVREAARRIDRRDAVALPAAAAGVDVDCVERLTAALAGGASFPAPVATTRRGCAPTRVADGNHRAAATALHLRRTGEYRPLAVYVGVGAAPVVGPLRERVCGALRRFVGRDRIV</sequence>
<reference evidence="1 2" key="1">
    <citation type="journal article" date="2019" name="Int. J. Syst. Evol. Microbiol.">
        <title>The Global Catalogue of Microorganisms (GCM) 10K type strain sequencing project: providing services to taxonomists for standard genome sequencing and annotation.</title>
        <authorList>
            <consortium name="The Broad Institute Genomics Platform"/>
            <consortium name="The Broad Institute Genome Sequencing Center for Infectious Disease"/>
            <person name="Wu L."/>
            <person name="Ma J."/>
        </authorList>
    </citation>
    <scope>NUCLEOTIDE SEQUENCE [LARGE SCALE GENOMIC DNA]</scope>
    <source>
        <strain evidence="1 2">PSRA2</strain>
    </source>
</reference>
<protein>
    <recommendedName>
        <fullName evidence="3">ParB N-terminal domain-containing protein</fullName>
    </recommendedName>
</protein>
<dbReference type="RefSeq" id="WP_304447079.1">
    <property type="nucleotide sequence ID" value="NZ_JARRAH010000001.1"/>
</dbReference>
<organism evidence="1 2">
    <name type="scientific">Halomarina ordinaria</name>
    <dbReference type="NCBI Taxonomy" id="3033939"/>
    <lineage>
        <taxon>Archaea</taxon>
        <taxon>Methanobacteriati</taxon>
        <taxon>Methanobacteriota</taxon>
        <taxon>Stenosarchaea group</taxon>
        <taxon>Halobacteria</taxon>
        <taxon>Halobacteriales</taxon>
        <taxon>Natronomonadaceae</taxon>
        <taxon>Halomarina</taxon>
    </lineage>
</organism>
<name>A0ABD5U7V5_9EURY</name>
<evidence type="ECO:0008006" key="3">
    <source>
        <dbReference type="Google" id="ProtNLM"/>
    </source>
</evidence>
<keyword evidence="2" id="KW-1185">Reference proteome</keyword>
<gene>
    <name evidence="1" type="ORF">ACFQHK_02505</name>
</gene>
<evidence type="ECO:0000313" key="2">
    <source>
        <dbReference type="Proteomes" id="UP001596406"/>
    </source>
</evidence>
<comment type="caution">
    <text evidence="1">The sequence shown here is derived from an EMBL/GenBank/DDBJ whole genome shotgun (WGS) entry which is preliminary data.</text>
</comment>
<dbReference type="Proteomes" id="UP001596406">
    <property type="component" value="Unassembled WGS sequence"/>
</dbReference>
<dbReference type="AlphaFoldDB" id="A0ABD5U7V5"/>
<accession>A0ABD5U7V5</accession>
<proteinExistence type="predicted"/>
<evidence type="ECO:0000313" key="1">
    <source>
        <dbReference type="EMBL" id="MFC6835376.1"/>
    </source>
</evidence>